<feature type="chain" id="PRO_5038661648" evidence="1">
    <location>
        <begin position="21"/>
        <end position="145"/>
    </location>
</feature>
<evidence type="ECO:0000313" key="2">
    <source>
        <dbReference type="EMBL" id="SDC04902.1"/>
    </source>
</evidence>
<keyword evidence="1" id="KW-0732">Signal</keyword>
<dbReference type="RefSeq" id="WP_093729219.1">
    <property type="nucleotide sequence ID" value="NZ_FMYW01000002.1"/>
</dbReference>
<protein>
    <submittedName>
        <fullName evidence="2">Uncharacterized protein</fullName>
    </submittedName>
</protein>
<name>A0A1G6IEC8_9FIRM</name>
<organism evidence="2 3">
    <name type="scientific">Succiniclasticum ruminis</name>
    <dbReference type="NCBI Taxonomy" id="40841"/>
    <lineage>
        <taxon>Bacteria</taxon>
        <taxon>Bacillati</taxon>
        <taxon>Bacillota</taxon>
        <taxon>Negativicutes</taxon>
        <taxon>Acidaminococcales</taxon>
        <taxon>Acidaminococcaceae</taxon>
        <taxon>Succiniclasticum</taxon>
    </lineage>
</organism>
<dbReference type="EMBL" id="FMYW01000002">
    <property type="protein sequence ID" value="SDC04902.1"/>
    <property type="molecule type" value="Genomic_DNA"/>
</dbReference>
<feature type="signal peptide" evidence="1">
    <location>
        <begin position="1"/>
        <end position="20"/>
    </location>
</feature>
<dbReference type="AlphaFoldDB" id="A0A1G6IEC8"/>
<keyword evidence="3" id="KW-1185">Reference proteome</keyword>
<accession>A0A1G6IEC8</accession>
<evidence type="ECO:0000256" key="1">
    <source>
        <dbReference type="SAM" id="SignalP"/>
    </source>
</evidence>
<gene>
    <name evidence="2" type="ORF">SAMN04487864_10234</name>
</gene>
<reference evidence="3" key="1">
    <citation type="submission" date="2016-10" db="EMBL/GenBank/DDBJ databases">
        <authorList>
            <person name="Varghese N."/>
            <person name="Submissions S."/>
        </authorList>
    </citation>
    <scope>NUCLEOTIDE SEQUENCE [LARGE SCALE GENOMIC DNA]</scope>
    <source>
        <strain evidence="3">DSM 11005</strain>
    </source>
</reference>
<dbReference type="OrthoDB" id="9825564at2"/>
<proteinExistence type="predicted"/>
<dbReference type="Proteomes" id="UP000198943">
    <property type="component" value="Unassembled WGS sequence"/>
</dbReference>
<evidence type="ECO:0000313" key="3">
    <source>
        <dbReference type="Proteomes" id="UP000198943"/>
    </source>
</evidence>
<sequence length="145" mass="16665">MKKIFILCALLITMFTSVCGAEPVSSYCKLDQSKWLWLSSTDFQGTFFDYTSVEKVPDKNEKKVWVCTYTWVDDTFGKGMHYVFVRYGINYDNNTAYMEKGAVQDENLNTIKSYDKLKYNPQPIKSGTVLDRLAKRVATFGNGDK</sequence>